<dbReference type="EMBL" id="QAPG01000328">
    <property type="protein sequence ID" value="TDZ29130.1"/>
    <property type="molecule type" value="Genomic_DNA"/>
</dbReference>
<dbReference type="PANTHER" id="PTHR21310">
    <property type="entry name" value="AMINOGLYCOSIDE PHOSPHOTRANSFERASE-RELATED-RELATED"/>
    <property type="match status" value="1"/>
</dbReference>
<dbReference type="InterPro" id="IPR051678">
    <property type="entry name" value="AGP_Transferase"/>
</dbReference>
<keyword evidence="3" id="KW-1185">Reference proteome</keyword>
<dbReference type="InterPro" id="IPR011009">
    <property type="entry name" value="Kinase-like_dom_sf"/>
</dbReference>
<accession>A0A4R8PXW0</accession>
<evidence type="ECO:0008006" key="4">
    <source>
        <dbReference type="Google" id="ProtNLM"/>
    </source>
</evidence>
<sequence length="514" mass="58161">MNPLSKQKQSSSKNKSSNRTPPRSPPEMKRSRAGIDSDTHLLYAGHTPSSACFYDNRPLPPTPATHKERRTTSKPDADFPTRIFLQDDFEAEKRLVARFSKGFQSKRVQRKYVLWQKEPTMNHSWARWNPKNVPRPEDVHAMLGWYALNDIFPFPKVEAVELLGRGHTNIYFRVTFGAAATDAPLSIPHKVVFKFSLPVYPLLQLESEVATMTWARRVSNVVPGVLLFDPTAQNPLELEWLMMESVEGFVLQDVLWGPSCTCETGLRGFRPGSGPEHPGLKYSQQEKISKDIATLFRRMEDASQAISGAGELIGSLKIDWVNLEFNIDELVTDVFYVDGRRFEHSSAGPFSSLGEYLSMYTKMAFKEMSSDERVDLEEQIRQMLMDEQDDELIPLLLDLPDGDDNQTEGGPFTICPVNMSAGNILIDAEGQIVAILGWENAALVPTAWQQAIVKLHKIFNWYGLTQPSLQPLGHCLRQFWTEGKLEPTTRGWARECGNECEPPAEYPVKDQGWI</sequence>
<evidence type="ECO:0000256" key="1">
    <source>
        <dbReference type="SAM" id="MobiDB-lite"/>
    </source>
</evidence>
<feature type="compositionally biased region" description="Low complexity" evidence="1">
    <location>
        <begin position="1"/>
        <end position="18"/>
    </location>
</feature>
<feature type="compositionally biased region" description="Basic and acidic residues" evidence="1">
    <location>
        <begin position="26"/>
        <end position="39"/>
    </location>
</feature>
<comment type="caution">
    <text evidence="2">The sequence shown here is derived from an EMBL/GenBank/DDBJ whole genome shotgun (WGS) entry which is preliminary data.</text>
</comment>
<evidence type="ECO:0000313" key="3">
    <source>
        <dbReference type="Proteomes" id="UP000295083"/>
    </source>
</evidence>
<organism evidence="2 3">
    <name type="scientific">Colletotrichum spinosum</name>
    <dbReference type="NCBI Taxonomy" id="1347390"/>
    <lineage>
        <taxon>Eukaryota</taxon>
        <taxon>Fungi</taxon>
        <taxon>Dikarya</taxon>
        <taxon>Ascomycota</taxon>
        <taxon>Pezizomycotina</taxon>
        <taxon>Sordariomycetes</taxon>
        <taxon>Hypocreomycetidae</taxon>
        <taxon>Glomerellales</taxon>
        <taxon>Glomerellaceae</taxon>
        <taxon>Colletotrichum</taxon>
        <taxon>Colletotrichum orbiculare species complex</taxon>
    </lineage>
</organism>
<reference evidence="2 3" key="1">
    <citation type="submission" date="2018-11" db="EMBL/GenBank/DDBJ databases">
        <title>Genome sequence and assembly of Colletotrichum spinosum.</title>
        <authorList>
            <person name="Gan P."/>
            <person name="Shirasu K."/>
        </authorList>
    </citation>
    <scope>NUCLEOTIDE SEQUENCE [LARGE SCALE GENOMIC DNA]</scope>
    <source>
        <strain evidence="2 3">CBS 515.97</strain>
    </source>
</reference>
<feature type="compositionally biased region" description="Basic and acidic residues" evidence="1">
    <location>
        <begin position="70"/>
        <end position="79"/>
    </location>
</feature>
<dbReference type="AlphaFoldDB" id="A0A4R8PXW0"/>
<dbReference type="SUPFAM" id="SSF56112">
    <property type="entry name" value="Protein kinase-like (PK-like)"/>
    <property type="match status" value="1"/>
</dbReference>
<evidence type="ECO:0000313" key="2">
    <source>
        <dbReference type="EMBL" id="TDZ29130.1"/>
    </source>
</evidence>
<feature type="region of interest" description="Disordered" evidence="1">
    <location>
        <begin position="1"/>
        <end position="79"/>
    </location>
</feature>
<dbReference type="PANTHER" id="PTHR21310:SF13">
    <property type="entry name" value="AMINOGLYCOSIDE PHOSPHOTRANSFERASE DOMAIN-CONTAINING PROTEIN"/>
    <property type="match status" value="1"/>
</dbReference>
<gene>
    <name evidence="2" type="ORF">C8035_v004526</name>
</gene>
<name>A0A4R8PXW0_9PEZI</name>
<proteinExistence type="predicted"/>
<protein>
    <recommendedName>
        <fullName evidence="4">Aminoglycoside phosphotransferase domain-containing protein</fullName>
    </recommendedName>
</protein>
<dbReference type="Proteomes" id="UP000295083">
    <property type="component" value="Unassembled WGS sequence"/>
</dbReference>